<keyword evidence="3" id="KW-0547">Nucleotide-binding</keyword>
<evidence type="ECO:0000256" key="12">
    <source>
        <dbReference type="ARBA" id="ARBA00041377"/>
    </source>
</evidence>
<dbReference type="EC" id="2.7.1.217" evidence="10"/>
<dbReference type="GO" id="GO:0016301">
    <property type="term" value="F:kinase activity"/>
    <property type="evidence" value="ECO:0007669"/>
    <property type="project" value="UniProtKB-KW"/>
</dbReference>
<dbReference type="Gene3D" id="3.40.50.10840">
    <property type="entry name" value="Putative sugar-binding, N-terminal domain"/>
    <property type="match status" value="1"/>
</dbReference>
<evidence type="ECO:0000256" key="5">
    <source>
        <dbReference type="ARBA" id="ARBA00022840"/>
    </source>
</evidence>
<dbReference type="InterPro" id="IPR010737">
    <property type="entry name" value="4-carb_acid_sugar_kinase_N"/>
</dbReference>
<dbReference type="InterPro" id="IPR031475">
    <property type="entry name" value="NBD_C"/>
</dbReference>
<dbReference type="Pfam" id="PF17042">
    <property type="entry name" value="NBD_C"/>
    <property type="match status" value="1"/>
</dbReference>
<reference evidence="15 16" key="1">
    <citation type="journal article" date="2019" name="bioRxiv">
        <title>Bacteria contribute to plant secondary compound degradation in a generalist herbivore system.</title>
        <authorList>
            <person name="Francoeur C.B."/>
            <person name="Khadempour L."/>
            <person name="Moreira-Soto R.D."/>
            <person name="Gotting K."/>
            <person name="Book A.J."/>
            <person name="Pinto-Tomas A.A."/>
            <person name="Keefover-Ring K."/>
            <person name="Currie C.R."/>
        </authorList>
    </citation>
    <scope>NUCLEOTIDE SEQUENCE [LARGE SCALE GENOMIC DNA]</scope>
    <source>
        <strain evidence="15">Acro-835</strain>
    </source>
</reference>
<dbReference type="Pfam" id="PF07005">
    <property type="entry name" value="SBD_N"/>
    <property type="match status" value="1"/>
</dbReference>
<evidence type="ECO:0000256" key="2">
    <source>
        <dbReference type="ARBA" id="ARBA00022679"/>
    </source>
</evidence>
<sequence length="430" mass="45432">MLIGVIADDFTGASDIAVTLASGLPGEGGLHTVQYPGVPDSAAERHVEAGVIALKSRSLPADEAVTQSLAACEWLLAQGCQQIVFKYCSTFDSTDKGNIGPVLDALRQRLAAKRVVVCPAFPAMGRTVYQGHLFVWDKLLNQSGMEHHPVTPMKDADIRRVLQRQSTTPVAHLPWKLVNKGNAVINEQLTQLTETEPQLIVVDALHDEDLIQLGIAVADDRLISGGSAIALALAHNQIRAGRAAGNPQKLAPVAGPAAILVGSCSGATRGQIAEHQKRWAVKAVDIDAVMEDKVTPQQLAEFVFAHQENHPLVYSSGTPDVVAEIQQRYGQQRVSAKLDRLFGDTAQLLVQQGVRRLVVGGGETSGAVVSALKPTSLQVGQEIDPGVPALLAGGEVPVALALKSGNFGRQDFFAHALAVLAGESASDIGN</sequence>
<feature type="domain" description="Four-carbon acid sugar kinase nucleotide binding" evidence="14">
    <location>
        <begin position="258"/>
        <end position="413"/>
    </location>
</feature>
<dbReference type="SUPFAM" id="SSF142764">
    <property type="entry name" value="YgbK-like"/>
    <property type="match status" value="1"/>
</dbReference>
<evidence type="ECO:0000256" key="10">
    <source>
        <dbReference type="ARBA" id="ARBA00039095"/>
    </source>
</evidence>
<keyword evidence="2" id="KW-0808">Transferase</keyword>
<keyword evidence="16" id="KW-1185">Reference proteome</keyword>
<keyword evidence="5" id="KW-0067">ATP-binding</keyword>
<comment type="catalytic activity">
    <reaction evidence="7">
        <text>3-dehydro-L-erythronate + ATP = 3-dehydro-4-O-phospho-L-erythronate + ADP + H(+)</text>
        <dbReference type="Rhea" id="RHEA:52552"/>
        <dbReference type="ChEBI" id="CHEBI:15378"/>
        <dbReference type="ChEBI" id="CHEBI:30616"/>
        <dbReference type="ChEBI" id="CHEBI:136592"/>
        <dbReference type="ChEBI" id="CHEBI:136670"/>
        <dbReference type="ChEBI" id="CHEBI:456216"/>
        <dbReference type="EC" id="2.7.1.217"/>
    </reaction>
</comment>
<evidence type="ECO:0000256" key="9">
    <source>
        <dbReference type="ARBA" id="ARBA00037335"/>
    </source>
</evidence>
<evidence type="ECO:0000256" key="8">
    <source>
        <dbReference type="ARBA" id="ARBA00036346"/>
    </source>
</evidence>
<dbReference type="InterPro" id="IPR042213">
    <property type="entry name" value="NBD_C_sf"/>
</dbReference>
<evidence type="ECO:0000256" key="3">
    <source>
        <dbReference type="ARBA" id="ARBA00022741"/>
    </source>
</evidence>
<organism evidence="15 16">
    <name type="scientific">Candidatus Pantoea multigeneris</name>
    <dbReference type="NCBI Taxonomy" id="2608357"/>
    <lineage>
        <taxon>Bacteria</taxon>
        <taxon>Pseudomonadati</taxon>
        <taxon>Pseudomonadota</taxon>
        <taxon>Gammaproteobacteria</taxon>
        <taxon>Enterobacterales</taxon>
        <taxon>Erwiniaceae</taxon>
        <taxon>Pantoea</taxon>
    </lineage>
</organism>
<dbReference type="InterPro" id="IPR037051">
    <property type="entry name" value="4-carb_acid_sugar_kinase_N_sf"/>
</dbReference>
<comment type="function">
    <text evidence="9">Catalyzes the ATP-dependent phosphorylation of 3-oxo-tetronate to 3-oxo-tetronate 4-phosphate.</text>
</comment>
<evidence type="ECO:0000313" key="15">
    <source>
        <dbReference type="EMBL" id="NIF20034.1"/>
    </source>
</evidence>
<evidence type="ECO:0000256" key="6">
    <source>
        <dbReference type="ARBA" id="ARBA00023277"/>
    </source>
</evidence>
<accession>A0ABX0R8P7</accession>
<dbReference type="EMBL" id="VWXF01000001">
    <property type="protein sequence ID" value="NIF20034.1"/>
    <property type="molecule type" value="Genomic_DNA"/>
</dbReference>
<evidence type="ECO:0000259" key="13">
    <source>
        <dbReference type="Pfam" id="PF07005"/>
    </source>
</evidence>
<dbReference type="NCBIfam" id="NF043035">
    <property type="entry name" value="OxoTetrKin"/>
    <property type="match status" value="1"/>
</dbReference>
<evidence type="ECO:0000259" key="14">
    <source>
        <dbReference type="Pfam" id="PF17042"/>
    </source>
</evidence>
<comment type="caution">
    <text evidence="15">The sequence shown here is derived from an EMBL/GenBank/DDBJ whole genome shotgun (WGS) entry which is preliminary data.</text>
</comment>
<name>A0ABX0R8P7_9GAMM</name>
<keyword evidence="6" id="KW-0119">Carbohydrate metabolism</keyword>
<dbReference type="RefSeq" id="WP_167011830.1">
    <property type="nucleotide sequence ID" value="NZ_VWXF01000001.1"/>
</dbReference>
<evidence type="ECO:0000256" key="7">
    <source>
        <dbReference type="ARBA" id="ARBA00035898"/>
    </source>
</evidence>
<dbReference type="Gene3D" id="3.40.980.20">
    <property type="entry name" value="Four-carbon acid sugar kinase, nucleotide binding domain"/>
    <property type="match status" value="1"/>
</dbReference>
<keyword evidence="4 15" id="KW-0418">Kinase</keyword>
<evidence type="ECO:0000256" key="4">
    <source>
        <dbReference type="ARBA" id="ARBA00022777"/>
    </source>
</evidence>
<proteinExistence type="inferred from homology"/>
<dbReference type="Proteomes" id="UP001515683">
    <property type="component" value="Unassembled WGS sequence"/>
</dbReference>
<comment type="catalytic activity">
    <reaction evidence="8">
        <text>3-dehydro-D-erythronate + ATP = 3-dehydro-4-O-phospho-D-erythronate + ADP + H(+)</text>
        <dbReference type="Rhea" id="RHEA:52556"/>
        <dbReference type="ChEBI" id="CHEBI:15378"/>
        <dbReference type="ChEBI" id="CHEBI:30616"/>
        <dbReference type="ChEBI" id="CHEBI:57958"/>
        <dbReference type="ChEBI" id="CHEBI:136593"/>
        <dbReference type="ChEBI" id="CHEBI:456216"/>
        <dbReference type="EC" id="2.7.1.217"/>
    </reaction>
</comment>
<evidence type="ECO:0000313" key="16">
    <source>
        <dbReference type="Proteomes" id="UP001515683"/>
    </source>
</evidence>
<protein>
    <recommendedName>
        <fullName evidence="11">3-oxo-tetronate kinase</fullName>
        <ecNumber evidence="10">2.7.1.217</ecNumber>
    </recommendedName>
    <alternativeName>
        <fullName evidence="12">3-dehydrotetronate 4-kinase</fullName>
    </alternativeName>
</protein>
<gene>
    <name evidence="15" type="ORF">F3J40_00155</name>
</gene>
<evidence type="ECO:0000256" key="1">
    <source>
        <dbReference type="ARBA" id="ARBA00005715"/>
    </source>
</evidence>
<comment type="similarity">
    <text evidence="1">Belongs to the four-carbon acid sugar kinase family.</text>
</comment>
<evidence type="ECO:0000256" key="11">
    <source>
        <dbReference type="ARBA" id="ARBA00039461"/>
    </source>
</evidence>
<feature type="domain" description="Four-carbon acid sugar kinase N-terminal" evidence="13">
    <location>
        <begin position="3"/>
        <end position="233"/>
    </location>
</feature>
<dbReference type="InterPro" id="IPR050007">
    <property type="entry name" value="OtnK"/>
</dbReference>